<evidence type="ECO:0000256" key="5">
    <source>
        <dbReference type="ARBA" id="ARBA00048128"/>
    </source>
</evidence>
<protein>
    <recommendedName>
        <fullName evidence="2">UTP--glucose-1-phosphate uridylyltransferase</fullName>
        <ecNumber evidence="2">2.7.7.9</ecNumber>
    </recommendedName>
</protein>
<dbReference type="KEGG" id="qsa:O6P43_017112"/>
<dbReference type="InterPro" id="IPR016267">
    <property type="entry name" value="UDPGP_trans"/>
</dbReference>
<sequence>MINLGSEFEKISDFLSRFRSIPSIIELDSLTVRGDVWFGENITLKGRVSIAAKPGMKLEIPDGVVIENKDISEAVDM</sequence>
<gene>
    <name evidence="6" type="ORF">O6P43_017112</name>
</gene>
<comment type="caution">
    <text evidence="6">The sequence shown here is derived from an EMBL/GenBank/DDBJ whole genome shotgun (WGS) entry which is preliminary data.</text>
</comment>
<keyword evidence="3" id="KW-0808">Transferase</keyword>
<keyword evidence="7" id="KW-1185">Reference proteome</keyword>
<dbReference type="EC" id="2.7.7.9" evidence="2"/>
<dbReference type="Gene3D" id="2.160.10.10">
    <property type="entry name" value="Hexapeptide repeat proteins"/>
    <property type="match status" value="1"/>
</dbReference>
<evidence type="ECO:0000313" key="7">
    <source>
        <dbReference type="Proteomes" id="UP001163823"/>
    </source>
</evidence>
<reference evidence="6" key="1">
    <citation type="journal article" date="2023" name="Science">
        <title>Elucidation of the pathway for biosynthesis of saponin adjuvants from the soapbark tree.</title>
        <authorList>
            <person name="Reed J."/>
            <person name="Orme A."/>
            <person name="El-Demerdash A."/>
            <person name="Owen C."/>
            <person name="Martin L.B.B."/>
            <person name="Misra R.C."/>
            <person name="Kikuchi S."/>
            <person name="Rejzek M."/>
            <person name="Martin A.C."/>
            <person name="Harkess A."/>
            <person name="Leebens-Mack J."/>
            <person name="Louveau T."/>
            <person name="Stephenson M.J."/>
            <person name="Osbourn A."/>
        </authorList>
    </citation>
    <scope>NUCLEOTIDE SEQUENCE</scope>
    <source>
        <strain evidence="6">S10</strain>
    </source>
</reference>
<organism evidence="6 7">
    <name type="scientific">Quillaja saponaria</name>
    <name type="common">Soap bark tree</name>
    <dbReference type="NCBI Taxonomy" id="32244"/>
    <lineage>
        <taxon>Eukaryota</taxon>
        <taxon>Viridiplantae</taxon>
        <taxon>Streptophyta</taxon>
        <taxon>Embryophyta</taxon>
        <taxon>Tracheophyta</taxon>
        <taxon>Spermatophyta</taxon>
        <taxon>Magnoliopsida</taxon>
        <taxon>eudicotyledons</taxon>
        <taxon>Gunneridae</taxon>
        <taxon>Pentapetalae</taxon>
        <taxon>rosids</taxon>
        <taxon>fabids</taxon>
        <taxon>Fabales</taxon>
        <taxon>Quillajaceae</taxon>
        <taxon>Quillaja</taxon>
    </lineage>
</organism>
<dbReference type="InterPro" id="IPR011004">
    <property type="entry name" value="Trimer_LpxA-like_sf"/>
</dbReference>
<dbReference type="EMBL" id="JARAOO010000007">
    <property type="protein sequence ID" value="KAJ7961806.1"/>
    <property type="molecule type" value="Genomic_DNA"/>
</dbReference>
<accession>A0AAD7LP61</accession>
<dbReference type="GO" id="GO:0003983">
    <property type="term" value="F:UTP:glucose-1-phosphate uridylyltransferase activity"/>
    <property type="evidence" value="ECO:0007669"/>
    <property type="project" value="UniProtKB-EC"/>
</dbReference>
<evidence type="ECO:0000256" key="4">
    <source>
        <dbReference type="ARBA" id="ARBA00022695"/>
    </source>
</evidence>
<dbReference type="PANTHER" id="PTHR43511">
    <property type="match status" value="1"/>
</dbReference>
<comment type="catalytic activity">
    <reaction evidence="5">
        <text>alpha-D-glucose 1-phosphate + UTP + H(+) = UDP-alpha-D-glucose + diphosphate</text>
        <dbReference type="Rhea" id="RHEA:19889"/>
        <dbReference type="ChEBI" id="CHEBI:15378"/>
        <dbReference type="ChEBI" id="CHEBI:33019"/>
        <dbReference type="ChEBI" id="CHEBI:46398"/>
        <dbReference type="ChEBI" id="CHEBI:58601"/>
        <dbReference type="ChEBI" id="CHEBI:58885"/>
        <dbReference type="EC" id="2.7.7.9"/>
    </reaction>
</comment>
<evidence type="ECO:0000256" key="2">
    <source>
        <dbReference type="ARBA" id="ARBA00012415"/>
    </source>
</evidence>
<dbReference type="SUPFAM" id="SSF51161">
    <property type="entry name" value="Trimeric LpxA-like enzymes"/>
    <property type="match status" value="1"/>
</dbReference>
<dbReference type="GO" id="GO:0006011">
    <property type="term" value="P:UDP-alpha-D-glucose metabolic process"/>
    <property type="evidence" value="ECO:0007669"/>
    <property type="project" value="InterPro"/>
</dbReference>
<comment type="similarity">
    <text evidence="1">Belongs to the UDPGP type 1 family.</text>
</comment>
<evidence type="ECO:0000313" key="6">
    <source>
        <dbReference type="EMBL" id="KAJ7961806.1"/>
    </source>
</evidence>
<dbReference type="FunFam" id="2.160.10.10:FF:000001">
    <property type="entry name" value="UTP--glucose-1-phosphate uridylyltransferase"/>
    <property type="match status" value="1"/>
</dbReference>
<evidence type="ECO:0000256" key="3">
    <source>
        <dbReference type="ARBA" id="ARBA00022679"/>
    </source>
</evidence>
<dbReference type="InterPro" id="IPR002618">
    <property type="entry name" value="UDPGP_fam"/>
</dbReference>
<keyword evidence="4 6" id="KW-0548">Nucleotidyltransferase</keyword>
<name>A0AAD7LP61_QUISA</name>
<dbReference type="AlphaFoldDB" id="A0AAD7LP61"/>
<dbReference type="Proteomes" id="UP001163823">
    <property type="component" value="Chromosome 7"/>
</dbReference>
<dbReference type="Pfam" id="PF01704">
    <property type="entry name" value="UDPGP"/>
    <property type="match status" value="1"/>
</dbReference>
<proteinExistence type="inferred from homology"/>
<evidence type="ECO:0000256" key="1">
    <source>
        <dbReference type="ARBA" id="ARBA00010401"/>
    </source>
</evidence>